<feature type="region of interest" description="Disordered" evidence="1">
    <location>
        <begin position="1"/>
        <end position="45"/>
    </location>
</feature>
<dbReference type="OrthoDB" id="3924768at2759"/>
<gene>
    <name evidence="2" type="ORF">FKW77_005742</name>
</gene>
<sequence>MISATHSKTRAQEPSSLQGDHPGASYGIALPSRSTKSASPDTRTCSLSKKKDGTLVIYDEVLHTLMIDRHISDQSSNLAGLGSDMMSVKHTRLYEIIVAKAMYMVIGEWQKRDWLRKVVELVAGETGGNAGGFRVNLTRIHSHCV</sequence>
<evidence type="ECO:0000313" key="2">
    <source>
        <dbReference type="EMBL" id="QDS75014.1"/>
    </source>
</evidence>
<dbReference type="AlphaFoldDB" id="A0A517LHA4"/>
<dbReference type="EMBL" id="CP042196">
    <property type="protein sequence ID" value="QDS75014.1"/>
    <property type="molecule type" value="Genomic_DNA"/>
</dbReference>
<reference evidence="2 3" key="1">
    <citation type="submission" date="2019-07" db="EMBL/GenBank/DDBJ databases">
        <title>Finished genome of Venturia effusa.</title>
        <authorList>
            <person name="Young C.A."/>
            <person name="Cox M.P."/>
            <person name="Ganley A.R.D."/>
            <person name="David W.J."/>
        </authorList>
    </citation>
    <scope>NUCLEOTIDE SEQUENCE [LARGE SCALE GENOMIC DNA]</scope>
    <source>
        <strain evidence="3">albino</strain>
    </source>
</reference>
<proteinExistence type="predicted"/>
<evidence type="ECO:0000313" key="3">
    <source>
        <dbReference type="Proteomes" id="UP000316270"/>
    </source>
</evidence>
<organism evidence="2 3">
    <name type="scientific">Venturia effusa</name>
    <dbReference type="NCBI Taxonomy" id="50376"/>
    <lineage>
        <taxon>Eukaryota</taxon>
        <taxon>Fungi</taxon>
        <taxon>Dikarya</taxon>
        <taxon>Ascomycota</taxon>
        <taxon>Pezizomycotina</taxon>
        <taxon>Dothideomycetes</taxon>
        <taxon>Pleosporomycetidae</taxon>
        <taxon>Venturiales</taxon>
        <taxon>Venturiaceae</taxon>
        <taxon>Venturia</taxon>
    </lineage>
</organism>
<dbReference type="Proteomes" id="UP000316270">
    <property type="component" value="Chromosome 12"/>
</dbReference>
<evidence type="ECO:0000256" key="1">
    <source>
        <dbReference type="SAM" id="MobiDB-lite"/>
    </source>
</evidence>
<accession>A0A517LHA4</accession>
<protein>
    <submittedName>
        <fullName evidence="2">Uncharacterized protein</fullName>
    </submittedName>
</protein>
<name>A0A517LHA4_9PEZI</name>
<feature type="compositionally biased region" description="Polar residues" evidence="1">
    <location>
        <begin position="1"/>
        <end position="18"/>
    </location>
</feature>
<keyword evidence="3" id="KW-1185">Reference proteome</keyword>
<feature type="compositionally biased region" description="Polar residues" evidence="1">
    <location>
        <begin position="32"/>
        <end position="45"/>
    </location>
</feature>